<evidence type="ECO:0000256" key="6">
    <source>
        <dbReference type="SAM" id="Phobius"/>
    </source>
</evidence>
<keyword evidence="4 6" id="KW-1133">Transmembrane helix</keyword>
<dbReference type="EMBL" id="FOXI01000004">
    <property type="protein sequence ID" value="SFP54029.1"/>
    <property type="molecule type" value="Genomic_DNA"/>
</dbReference>
<dbReference type="PANTHER" id="PTHR38825:SF2">
    <property type="entry name" value="LYSINE TRANSPORTER LYSE"/>
    <property type="match status" value="1"/>
</dbReference>
<dbReference type="InterPro" id="IPR001123">
    <property type="entry name" value="LeuE-type"/>
</dbReference>
<feature type="transmembrane region" description="Helical" evidence="6">
    <location>
        <begin position="169"/>
        <end position="186"/>
    </location>
</feature>
<evidence type="ECO:0000313" key="7">
    <source>
        <dbReference type="EMBL" id="SFP54029.1"/>
    </source>
</evidence>
<evidence type="ECO:0000256" key="3">
    <source>
        <dbReference type="ARBA" id="ARBA00022692"/>
    </source>
</evidence>
<evidence type="ECO:0000256" key="4">
    <source>
        <dbReference type="ARBA" id="ARBA00022989"/>
    </source>
</evidence>
<keyword evidence="3 6" id="KW-0812">Transmembrane</keyword>
<evidence type="ECO:0000256" key="1">
    <source>
        <dbReference type="ARBA" id="ARBA00004651"/>
    </source>
</evidence>
<dbReference type="OrthoDB" id="121309at2157"/>
<proteinExistence type="predicted"/>
<comment type="subcellular location">
    <subcellularLocation>
        <location evidence="1">Cell membrane</location>
        <topology evidence="1">Multi-pass membrane protein</topology>
    </subcellularLocation>
</comment>
<dbReference type="GO" id="GO:0006865">
    <property type="term" value="P:amino acid transport"/>
    <property type="evidence" value="ECO:0007669"/>
    <property type="project" value="InterPro"/>
</dbReference>
<feature type="transmembrane region" description="Helical" evidence="6">
    <location>
        <begin position="76"/>
        <end position="93"/>
    </location>
</feature>
<evidence type="ECO:0000256" key="5">
    <source>
        <dbReference type="ARBA" id="ARBA00023136"/>
    </source>
</evidence>
<keyword evidence="5 6" id="KW-0472">Membrane</keyword>
<evidence type="ECO:0000313" key="8">
    <source>
        <dbReference type="Proteomes" id="UP000183769"/>
    </source>
</evidence>
<dbReference type="PANTHER" id="PTHR38825">
    <property type="entry name" value="LYSINE EXPORTER PROTEIN (LYSE/YGGA)"/>
    <property type="match status" value="1"/>
</dbReference>
<name>A0A1I5R685_9EURY</name>
<keyword evidence="2" id="KW-1003">Cell membrane</keyword>
<keyword evidence="8" id="KW-1185">Reference proteome</keyword>
<feature type="transmembrane region" description="Helical" evidence="6">
    <location>
        <begin position="43"/>
        <end position="64"/>
    </location>
</feature>
<evidence type="ECO:0000256" key="2">
    <source>
        <dbReference type="ARBA" id="ARBA00022475"/>
    </source>
</evidence>
<protein>
    <submittedName>
        <fullName evidence="7">Threonine/homoserine/homoserine lactone efflux protein</fullName>
    </submittedName>
</protein>
<accession>A0A1I5R685</accession>
<dbReference type="Proteomes" id="UP000183769">
    <property type="component" value="Unassembled WGS sequence"/>
</dbReference>
<organism evidence="7 8">
    <name type="scientific">Halolamina pelagica</name>
    <dbReference type="NCBI Taxonomy" id="699431"/>
    <lineage>
        <taxon>Archaea</taxon>
        <taxon>Methanobacteriati</taxon>
        <taxon>Methanobacteriota</taxon>
        <taxon>Stenosarchaea group</taxon>
        <taxon>Halobacteria</taxon>
        <taxon>Halobacteriales</taxon>
        <taxon>Haloferacaceae</taxon>
    </lineage>
</organism>
<dbReference type="GO" id="GO:0005886">
    <property type="term" value="C:plasma membrane"/>
    <property type="evidence" value="ECO:0007669"/>
    <property type="project" value="UniProtKB-SubCell"/>
</dbReference>
<dbReference type="Pfam" id="PF01810">
    <property type="entry name" value="LysE"/>
    <property type="match status" value="1"/>
</dbReference>
<feature type="transmembrane region" description="Helical" evidence="6">
    <location>
        <begin position="140"/>
        <end position="162"/>
    </location>
</feature>
<feature type="transmembrane region" description="Helical" evidence="6">
    <location>
        <begin position="192"/>
        <end position="213"/>
    </location>
</feature>
<dbReference type="AlphaFoldDB" id="A0A1I5R685"/>
<feature type="transmembrane region" description="Helical" evidence="6">
    <location>
        <begin position="225"/>
        <end position="243"/>
    </location>
</feature>
<gene>
    <name evidence="7" type="ORF">SAMN05216277_104260</name>
</gene>
<sequence>MFEVVPSLVAGAAFGLALAAPPGPMNAVIAEESVLRGWVAGVKAGLGAGLADFVFFLLALAGVVGVVQQYPTLQGVLFGVGGLLMVYFAYGAANSVRATFAPSSVDRRAGTGTDDQGGIDAGGDTSAPADLGESTGFRRAFVLALTNPYQILFWLTVGVGLLDPGRLDVLAVVPYVGDALTGVFVVETGSPALIVGLFGGIALWLACFPAALVQAGRRVDSFAPAVAALSALVLGGFGVSFLLEAWRVLG</sequence>
<reference evidence="8" key="1">
    <citation type="submission" date="2016-10" db="EMBL/GenBank/DDBJ databases">
        <authorList>
            <person name="Varghese N."/>
            <person name="Submissions S."/>
        </authorList>
    </citation>
    <scope>NUCLEOTIDE SEQUENCE [LARGE SCALE GENOMIC DNA]</scope>
    <source>
        <strain evidence="8">CGMCC 1.10329</strain>
    </source>
</reference>